<dbReference type="Proteomes" id="UP000186698">
    <property type="component" value="Chromosome 6S"/>
</dbReference>
<dbReference type="InterPro" id="IPR013830">
    <property type="entry name" value="SGNH_hydro"/>
</dbReference>
<evidence type="ECO:0000256" key="4">
    <source>
        <dbReference type="ARBA" id="ARBA00048078"/>
    </source>
</evidence>
<evidence type="ECO:0000313" key="6">
    <source>
        <dbReference type="Proteomes" id="UP000186698"/>
    </source>
</evidence>
<dbReference type="OrthoDB" id="306304at2759"/>
<evidence type="ECO:0000256" key="1">
    <source>
        <dbReference type="ARBA" id="ARBA00013201"/>
    </source>
</evidence>
<dbReference type="RefSeq" id="XP_041423511.1">
    <property type="nucleotide sequence ID" value="XM_041567577.1"/>
</dbReference>
<dbReference type="Pfam" id="PF13472">
    <property type="entry name" value="Lipase_GDSL_2"/>
    <property type="match status" value="1"/>
</dbReference>
<reference evidence="7" key="1">
    <citation type="submission" date="2025-08" db="UniProtKB">
        <authorList>
            <consortium name="RefSeq"/>
        </authorList>
    </citation>
    <scope>IDENTIFICATION</scope>
    <source>
        <strain evidence="7">J_2021</strain>
        <tissue evidence="7">Erythrocytes</tissue>
    </source>
</reference>
<dbReference type="EC" id="3.1.1.47" evidence="1"/>
<dbReference type="GeneID" id="121395057"/>
<dbReference type="SUPFAM" id="SSF52266">
    <property type="entry name" value="SGNH hydrolase"/>
    <property type="match status" value="1"/>
</dbReference>
<keyword evidence="6" id="KW-1185">Reference proteome</keyword>
<name>A0A8J1L1U5_XENLA</name>
<comment type="catalytic activity">
    <reaction evidence="2">
        <text>1-O-hexadecyl-2-acetyl-sn-glycero-3-phosphocholine + H2O = 1-O-hexadecyl-sn-glycero-3-phosphocholine + acetate + H(+)</text>
        <dbReference type="Rhea" id="RHEA:40479"/>
        <dbReference type="ChEBI" id="CHEBI:15377"/>
        <dbReference type="ChEBI" id="CHEBI:15378"/>
        <dbReference type="ChEBI" id="CHEBI:30089"/>
        <dbReference type="ChEBI" id="CHEBI:44811"/>
        <dbReference type="ChEBI" id="CHEBI:64496"/>
    </reaction>
    <physiologicalReaction direction="left-to-right" evidence="2">
        <dbReference type="Rhea" id="RHEA:40480"/>
    </physiologicalReaction>
</comment>
<evidence type="ECO:0000259" key="5">
    <source>
        <dbReference type="Pfam" id="PF13472"/>
    </source>
</evidence>
<evidence type="ECO:0000256" key="3">
    <source>
        <dbReference type="ARBA" id="ARBA00035804"/>
    </source>
</evidence>
<dbReference type="KEGG" id="xla:121395057"/>
<comment type="catalytic activity">
    <reaction evidence="3">
        <text>1-O-hexadecyl-2-acetyl-sn-glycero-3-phosphate + H2O = 1-O-hexadecyl-sn-glycero-3-phosphate + acetate + H(+)</text>
        <dbReference type="Rhea" id="RHEA:41704"/>
        <dbReference type="ChEBI" id="CHEBI:15377"/>
        <dbReference type="ChEBI" id="CHEBI:15378"/>
        <dbReference type="ChEBI" id="CHEBI:30089"/>
        <dbReference type="ChEBI" id="CHEBI:77580"/>
        <dbReference type="ChEBI" id="CHEBI:78385"/>
    </reaction>
    <physiologicalReaction direction="left-to-right" evidence="3">
        <dbReference type="Rhea" id="RHEA:41705"/>
    </physiologicalReaction>
</comment>
<protein>
    <recommendedName>
        <fullName evidence="1">1-alkyl-2-acetylglycerophosphocholine esterase</fullName>
        <ecNumber evidence="1">3.1.1.47</ecNumber>
    </recommendedName>
</protein>
<evidence type="ECO:0000313" key="7">
    <source>
        <dbReference type="RefSeq" id="XP_041423511.1"/>
    </source>
</evidence>
<dbReference type="Gene3D" id="3.40.50.1110">
    <property type="entry name" value="SGNH hydrolase"/>
    <property type="match status" value="1"/>
</dbReference>
<accession>A0A8J1L1U5</accession>
<organism evidence="6 7">
    <name type="scientific">Xenopus laevis</name>
    <name type="common">African clawed frog</name>
    <dbReference type="NCBI Taxonomy" id="8355"/>
    <lineage>
        <taxon>Eukaryota</taxon>
        <taxon>Metazoa</taxon>
        <taxon>Chordata</taxon>
        <taxon>Craniata</taxon>
        <taxon>Vertebrata</taxon>
        <taxon>Euteleostomi</taxon>
        <taxon>Amphibia</taxon>
        <taxon>Batrachia</taxon>
        <taxon>Anura</taxon>
        <taxon>Pipoidea</taxon>
        <taxon>Pipidae</taxon>
        <taxon>Xenopodinae</taxon>
        <taxon>Xenopus</taxon>
        <taxon>Xenopus</taxon>
    </lineage>
</organism>
<dbReference type="GO" id="GO:0003847">
    <property type="term" value="F:1-alkyl-2-acetylglycerophosphocholine esterase activity"/>
    <property type="evidence" value="ECO:0007669"/>
    <property type="project" value="UniProtKB-EC"/>
</dbReference>
<feature type="domain" description="SGNH hydrolase-type esterase" evidence="5">
    <location>
        <begin position="86"/>
        <end position="226"/>
    </location>
</feature>
<dbReference type="InterPro" id="IPR036514">
    <property type="entry name" value="SGNH_hydro_sf"/>
</dbReference>
<proteinExistence type="predicted"/>
<sequence length="252" mass="28776">MVIRQSKTDTEGKGDSIWLSTFNQTTLCPIKAYSEYIKLRGSKPGPLFMHQNEPKTIAVFIIGHSYIYRAVRRAAKQEYGTNLNLDKQQVKVTWLGLRGAIWHNLLAMLSQMISRWGQPDIVLIHLGGNDIGKEKTIEIIRFIRRDLAQLHFSFPKVLFVWSEMVSRIIWFQSPETKALDRCRKKINSAIAKFAKGLNVFTYRHTDLELTGSGLYRDDSVHLSDIGLDIFNNGLRNAIELAISKWKGAKAGR</sequence>
<comment type="catalytic activity">
    <reaction evidence="4">
        <text>a 1-O-alkyl-2-acetyl-sn-glycero-3-phosphocholine + H2O = a 1-O-alkyl-sn-glycero-3-phosphocholine + acetate + H(+)</text>
        <dbReference type="Rhea" id="RHEA:17777"/>
        <dbReference type="ChEBI" id="CHEBI:15377"/>
        <dbReference type="ChEBI" id="CHEBI:15378"/>
        <dbReference type="ChEBI" id="CHEBI:30089"/>
        <dbReference type="ChEBI" id="CHEBI:30909"/>
        <dbReference type="ChEBI" id="CHEBI:36707"/>
        <dbReference type="EC" id="3.1.1.47"/>
    </reaction>
    <physiologicalReaction direction="left-to-right" evidence="4">
        <dbReference type="Rhea" id="RHEA:17778"/>
    </physiologicalReaction>
</comment>
<dbReference type="AlphaFoldDB" id="A0A8J1L1U5"/>
<gene>
    <name evidence="7" type="primary">LOC121395057</name>
</gene>
<evidence type="ECO:0000256" key="2">
    <source>
        <dbReference type="ARBA" id="ARBA00023721"/>
    </source>
</evidence>
<dbReference type="CDD" id="cd00229">
    <property type="entry name" value="SGNH_hydrolase"/>
    <property type="match status" value="1"/>
</dbReference>